<dbReference type="Proteomes" id="UP000186601">
    <property type="component" value="Unassembled WGS sequence"/>
</dbReference>
<feature type="region of interest" description="Disordered" evidence="1">
    <location>
        <begin position="273"/>
        <end position="339"/>
    </location>
</feature>
<keyword evidence="3" id="KW-1185">Reference proteome</keyword>
<dbReference type="OrthoDB" id="3269417at2759"/>
<sequence length="339" mass="38269">MGAYHRILEQATTNLGKATRQFAAACANIDTRELPKEEAARGRREAVMGKTVAIGKKQKRLNLATFKYHDLGHVVPTIRCCGTTKSYSTQVGESEHKRVKKFYARTNKSRHEGQITAKEHREGLLFGIKEQDEVAKKAAAETNLGRQAPDQPKKRGRPCKDQFGLLPNKEEHLPQTSYHSHHHISDSQRSGFKITTWLAQHSDDPGLKIEQVCGQRYVHALPCIGHKAARHIVKIADSLQAFFENGSGIAARTEDAEEEIDFKDRTDVLLAVDTDLDERASEDIEGEDKDEDNKDEEEEGEEEEEDEESDSEVDEEEETDGEDSEGDERREEETDSERN</sequence>
<feature type="region of interest" description="Disordered" evidence="1">
    <location>
        <begin position="137"/>
        <end position="163"/>
    </location>
</feature>
<protein>
    <submittedName>
        <fullName evidence="2">Uncharacterized protein</fullName>
    </submittedName>
</protein>
<dbReference type="STRING" id="98765.A0A2R6NRD4"/>
<evidence type="ECO:0000313" key="2">
    <source>
        <dbReference type="EMBL" id="PSR75279.1"/>
    </source>
</evidence>
<feature type="compositionally biased region" description="Acidic residues" evidence="1">
    <location>
        <begin position="283"/>
        <end position="326"/>
    </location>
</feature>
<organism evidence="2 3">
    <name type="scientific">Hermanssonia centrifuga</name>
    <dbReference type="NCBI Taxonomy" id="98765"/>
    <lineage>
        <taxon>Eukaryota</taxon>
        <taxon>Fungi</taxon>
        <taxon>Dikarya</taxon>
        <taxon>Basidiomycota</taxon>
        <taxon>Agaricomycotina</taxon>
        <taxon>Agaricomycetes</taxon>
        <taxon>Polyporales</taxon>
        <taxon>Meruliaceae</taxon>
        <taxon>Hermanssonia</taxon>
    </lineage>
</organism>
<dbReference type="AlphaFoldDB" id="A0A2R6NRD4"/>
<accession>A0A2R6NRD4</accession>
<comment type="caution">
    <text evidence="2">The sequence shown here is derived from an EMBL/GenBank/DDBJ whole genome shotgun (WGS) entry which is preliminary data.</text>
</comment>
<proteinExistence type="predicted"/>
<dbReference type="EMBL" id="MLYV02000909">
    <property type="protein sequence ID" value="PSR75279.1"/>
    <property type="molecule type" value="Genomic_DNA"/>
</dbReference>
<name>A0A2R6NRD4_9APHY</name>
<gene>
    <name evidence="2" type="ORF">PHLCEN_2v9224</name>
</gene>
<evidence type="ECO:0000256" key="1">
    <source>
        <dbReference type="SAM" id="MobiDB-lite"/>
    </source>
</evidence>
<feature type="compositionally biased region" description="Basic and acidic residues" evidence="1">
    <location>
        <begin position="327"/>
        <end position="339"/>
    </location>
</feature>
<evidence type="ECO:0000313" key="3">
    <source>
        <dbReference type="Proteomes" id="UP000186601"/>
    </source>
</evidence>
<reference evidence="2 3" key="1">
    <citation type="submission" date="2018-02" db="EMBL/GenBank/DDBJ databases">
        <title>Genome sequence of the basidiomycete white-rot fungus Phlebia centrifuga.</title>
        <authorList>
            <person name="Granchi Z."/>
            <person name="Peng M."/>
            <person name="de Vries R.P."/>
            <person name="Hilden K."/>
            <person name="Makela M.R."/>
            <person name="Grigoriev I."/>
            <person name="Riley R."/>
        </authorList>
    </citation>
    <scope>NUCLEOTIDE SEQUENCE [LARGE SCALE GENOMIC DNA]</scope>
    <source>
        <strain evidence="2 3">FBCC195</strain>
    </source>
</reference>